<keyword evidence="4" id="KW-1185">Reference proteome</keyword>
<organism evidence="3 4">
    <name type="scientific">Plantibacter cousiniae</name>
    <name type="common">nom. nud.</name>
    <dbReference type="NCBI Taxonomy" id="199709"/>
    <lineage>
        <taxon>Bacteria</taxon>
        <taxon>Bacillati</taxon>
        <taxon>Actinomycetota</taxon>
        <taxon>Actinomycetes</taxon>
        <taxon>Micrococcales</taxon>
        <taxon>Microbacteriaceae</taxon>
        <taxon>Plantibacter</taxon>
    </lineage>
</organism>
<name>A0ABY1LJR0_9MICO</name>
<evidence type="ECO:0000259" key="2">
    <source>
        <dbReference type="PROSITE" id="PS50002"/>
    </source>
</evidence>
<reference evidence="3 4" key="1">
    <citation type="submission" date="2017-02" db="EMBL/GenBank/DDBJ databases">
        <authorList>
            <person name="Varghese N."/>
            <person name="Submissions S."/>
        </authorList>
    </citation>
    <scope>NUCLEOTIDE SEQUENCE [LARGE SCALE GENOMIC DNA]</scope>
    <source>
        <strain evidence="3 4">VKM Ac-1787</strain>
    </source>
</reference>
<protein>
    <submittedName>
        <fullName evidence="3">SH3 domain-containing protein</fullName>
    </submittedName>
</protein>
<evidence type="ECO:0000256" key="1">
    <source>
        <dbReference type="ARBA" id="ARBA00022443"/>
    </source>
</evidence>
<evidence type="ECO:0000313" key="3">
    <source>
        <dbReference type="EMBL" id="SKC37482.1"/>
    </source>
</evidence>
<feature type="domain" description="SH3" evidence="2">
    <location>
        <begin position="86"/>
        <end position="142"/>
    </location>
</feature>
<dbReference type="InterPro" id="IPR001452">
    <property type="entry name" value="SH3_domain"/>
</dbReference>
<proteinExistence type="predicted"/>
<gene>
    <name evidence="3" type="ORF">SAMN06295973_0294</name>
</gene>
<sequence>MLRTGPRDRVPRWLMACIPAAKDRTERIDAVRCVLVADHEIPERDPLVVRPGDVVQVGDRDTEWPAFVFVTASHGTGWVPARHLDVEGPVGVVRARYDTTELPAVTGETVDVVEDDPASGWSWCRNVDGREGWIPHRVLTVE</sequence>
<dbReference type="Gene3D" id="2.30.30.40">
    <property type="entry name" value="SH3 Domains"/>
    <property type="match status" value="1"/>
</dbReference>
<evidence type="ECO:0000313" key="4">
    <source>
        <dbReference type="Proteomes" id="UP000190827"/>
    </source>
</evidence>
<accession>A0ABY1LJR0</accession>
<dbReference type="EMBL" id="FUZO01000001">
    <property type="protein sequence ID" value="SKC37482.1"/>
    <property type="molecule type" value="Genomic_DNA"/>
</dbReference>
<keyword evidence="1" id="KW-0728">SH3 domain</keyword>
<comment type="caution">
    <text evidence="3">The sequence shown here is derived from an EMBL/GenBank/DDBJ whole genome shotgun (WGS) entry which is preliminary data.</text>
</comment>
<dbReference type="RefSeq" id="WP_244175364.1">
    <property type="nucleotide sequence ID" value="NZ_FUZO01000001.1"/>
</dbReference>
<dbReference type="SUPFAM" id="SSF50044">
    <property type="entry name" value="SH3-domain"/>
    <property type="match status" value="2"/>
</dbReference>
<dbReference type="PROSITE" id="PS50002">
    <property type="entry name" value="SH3"/>
    <property type="match status" value="1"/>
</dbReference>
<dbReference type="InterPro" id="IPR036028">
    <property type="entry name" value="SH3-like_dom_sf"/>
</dbReference>
<dbReference type="Pfam" id="PF00018">
    <property type="entry name" value="SH3_1"/>
    <property type="match status" value="1"/>
</dbReference>
<dbReference type="Proteomes" id="UP000190827">
    <property type="component" value="Unassembled WGS sequence"/>
</dbReference>